<proteinExistence type="predicted"/>
<dbReference type="Proteomes" id="UP001497480">
    <property type="component" value="Unassembled WGS sequence"/>
</dbReference>
<evidence type="ECO:0000313" key="1">
    <source>
        <dbReference type="EMBL" id="CAL0311993.1"/>
    </source>
</evidence>
<gene>
    <name evidence="1" type="ORF">LLUT_LOCUS13053</name>
</gene>
<reference evidence="1 2" key="1">
    <citation type="submission" date="2024-03" db="EMBL/GenBank/DDBJ databases">
        <authorList>
            <person name="Martinez-Hernandez J."/>
        </authorList>
    </citation>
    <scope>NUCLEOTIDE SEQUENCE [LARGE SCALE GENOMIC DNA]</scope>
</reference>
<accession>A0AAV1WST4</accession>
<sequence>MRIQGHPEYSTNILFQIIDSLIQRDFIMEAVAVEARKKASLWDPDMEAWKRLCINFLKGHSNRNGMGDEKFCKEVHDILN</sequence>
<protein>
    <submittedName>
        <fullName evidence="1">Uncharacterized protein</fullName>
    </submittedName>
</protein>
<evidence type="ECO:0000313" key="2">
    <source>
        <dbReference type="Proteomes" id="UP001497480"/>
    </source>
</evidence>
<name>A0AAV1WST4_LUPLU</name>
<keyword evidence="2" id="KW-1185">Reference proteome</keyword>
<dbReference type="EMBL" id="CAXHTB010000009">
    <property type="protein sequence ID" value="CAL0311993.1"/>
    <property type="molecule type" value="Genomic_DNA"/>
</dbReference>
<dbReference type="AlphaFoldDB" id="A0AAV1WST4"/>
<organism evidence="1 2">
    <name type="scientific">Lupinus luteus</name>
    <name type="common">European yellow lupine</name>
    <dbReference type="NCBI Taxonomy" id="3873"/>
    <lineage>
        <taxon>Eukaryota</taxon>
        <taxon>Viridiplantae</taxon>
        <taxon>Streptophyta</taxon>
        <taxon>Embryophyta</taxon>
        <taxon>Tracheophyta</taxon>
        <taxon>Spermatophyta</taxon>
        <taxon>Magnoliopsida</taxon>
        <taxon>eudicotyledons</taxon>
        <taxon>Gunneridae</taxon>
        <taxon>Pentapetalae</taxon>
        <taxon>rosids</taxon>
        <taxon>fabids</taxon>
        <taxon>Fabales</taxon>
        <taxon>Fabaceae</taxon>
        <taxon>Papilionoideae</taxon>
        <taxon>50 kb inversion clade</taxon>
        <taxon>genistoids sensu lato</taxon>
        <taxon>core genistoids</taxon>
        <taxon>Genisteae</taxon>
        <taxon>Lupinus</taxon>
    </lineage>
</organism>
<comment type="caution">
    <text evidence="1">The sequence shown here is derived from an EMBL/GenBank/DDBJ whole genome shotgun (WGS) entry which is preliminary data.</text>
</comment>